<evidence type="ECO:0000313" key="2">
    <source>
        <dbReference type="Proteomes" id="UP000789920"/>
    </source>
</evidence>
<dbReference type="EMBL" id="CAJVQC010008055">
    <property type="protein sequence ID" value="CAG8587467.1"/>
    <property type="molecule type" value="Genomic_DNA"/>
</dbReference>
<evidence type="ECO:0000313" key="1">
    <source>
        <dbReference type="EMBL" id="CAG8587467.1"/>
    </source>
</evidence>
<comment type="caution">
    <text evidence="1">The sequence shown here is derived from an EMBL/GenBank/DDBJ whole genome shotgun (WGS) entry which is preliminary data.</text>
</comment>
<name>A0ACA9MEL5_9GLOM</name>
<reference evidence="1" key="1">
    <citation type="submission" date="2021-06" db="EMBL/GenBank/DDBJ databases">
        <authorList>
            <person name="Kallberg Y."/>
            <person name="Tangrot J."/>
            <person name="Rosling A."/>
        </authorList>
    </citation>
    <scope>NUCLEOTIDE SEQUENCE</scope>
    <source>
        <strain evidence="1">MA461A</strain>
    </source>
</reference>
<keyword evidence="2" id="KW-1185">Reference proteome</keyword>
<protein>
    <submittedName>
        <fullName evidence="1">9764_t:CDS:1</fullName>
    </submittedName>
</protein>
<gene>
    <name evidence="1" type="ORF">RPERSI_LOCUS5401</name>
</gene>
<proteinExistence type="predicted"/>
<organism evidence="1 2">
    <name type="scientific">Racocetra persica</name>
    <dbReference type="NCBI Taxonomy" id="160502"/>
    <lineage>
        <taxon>Eukaryota</taxon>
        <taxon>Fungi</taxon>
        <taxon>Fungi incertae sedis</taxon>
        <taxon>Mucoromycota</taxon>
        <taxon>Glomeromycotina</taxon>
        <taxon>Glomeromycetes</taxon>
        <taxon>Diversisporales</taxon>
        <taxon>Gigasporaceae</taxon>
        <taxon>Racocetra</taxon>
    </lineage>
</organism>
<sequence>MYKVSETVKEAVVYIIESHNNLPNTSENKHSNEQLSLDKFLESTTIPDKCIKLINRVLIKAFVYCKLPWRLIEHLFFIEFLKQLYLAYTPPYGWTSLTDIYLDNSKDIFWKIQDYSNASHTADFLTKEIQKILKDIGTEKFIEIEMLILI</sequence>
<accession>A0ACA9MEL5</accession>
<dbReference type="Proteomes" id="UP000789920">
    <property type="component" value="Unassembled WGS sequence"/>
</dbReference>